<dbReference type="Proteomes" id="UP000002640">
    <property type="component" value="Unassembled WGS sequence"/>
</dbReference>
<gene>
    <name evidence="2" type="ORF">PHYSODRAFT_323584</name>
</gene>
<reference evidence="2 3" key="1">
    <citation type="journal article" date="2006" name="Science">
        <title>Phytophthora genome sequences uncover evolutionary origins and mechanisms of pathogenesis.</title>
        <authorList>
            <person name="Tyler B.M."/>
            <person name="Tripathy S."/>
            <person name="Zhang X."/>
            <person name="Dehal P."/>
            <person name="Jiang R.H."/>
            <person name="Aerts A."/>
            <person name="Arredondo F.D."/>
            <person name="Baxter L."/>
            <person name="Bensasson D."/>
            <person name="Beynon J.L."/>
            <person name="Chapman J."/>
            <person name="Damasceno C.M."/>
            <person name="Dorrance A.E."/>
            <person name="Dou D."/>
            <person name="Dickerman A.W."/>
            <person name="Dubchak I.L."/>
            <person name="Garbelotto M."/>
            <person name="Gijzen M."/>
            <person name="Gordon S.G."/>
            <person name="Govers F."/>
            <person name="Grunwald N.J."/>
            <person name="Huang W."/>
            <person name="Ivors K.L."/>
            <person name="Jones R.W."/>
            <person name="Kamoun S."/>
            <person name="Krampis K."/>
            <person name="Lamour K.H."/>
            <person name="Lee M.K."/>
            <person name="McDonald W.H."/>
            <person name="Medina M."/>
            <person name="Meijer H.J."/>
            <person name="Nordberg E.K."/>
            <person name="Maclean D.J."/>
            <person name="Ospina-Giraldo M.D."/>
            <person name="Morris P.F."/>
            <person name="Phuntumart V."/>
            <person name="Putnam N.H."/>
            <person name="Rash S."/>
            <person name="Rose J.K."/>
            <person name="Sakihama Y."/>
            <person name="Salamov A.A."/>
            <person name="Savidor A."/>
            <person name="Scheuring C.F."/>
            <person name="Smith B.M."/>
            <person name="Sobral B.W."/>
            <person name="Terry A."/>
            <person name="Torto-Alalibo T.A."/>
            <person name="Win J."/>
            <person name="Xu Z."/>
            <person name="Zhang H."/>
            <person name="Grigoriev I.V."/>
            <person name="Rokhsar D.S."/>
            <person name="Boore J.L."/>
        </authorList>
    </citation>
    <scope>NUCLEOTIDE SEQUENCE [LARGE SCALE GENOMIC DNA]</scope>
    <source>
        <strain evidence="2 3">P6497</strain>
    </source>
</reference>
<organism evidence="2 3">
    <name type="scientific">Phytophthora sojae (strain P6497)</name>
    <name type="common">Soybean stem and root rot agent</name>
    <name type="synonym">Phytophthora megasperma f. sp. glycines</name>
    <dbReference type="NCBI Taxonomy" id="1094619"/>
    <lineage>
        <taxon>Eukaryota</taxon>
        <taxon>Sar</taxon>
        <taxon>Stramenopiles</taxon>
        <taxon>Oomycota</taxon>
        <taxon>Peronosporomycetes</taxon>
        <taxon>Peronosporales</taxon>
        <taxon>Peronosporaceae</taxon>
        <taxon>Phytophthora</taxon>
    </lineage>
</organism>
<sequence length="330" mass="37726">MAPRKPWSEIAVYVTEAEGIDILENMKSYQIHRSDPVMCTICAYSGDQDMRYPLLKFVSTTCALALSQACPWRGNLLVCLKTRRTTILEQEEHFSQASSPKRLKLSSAQKQFCRELTEERLRPMRIRHALSRQFGVALDLLPSLTTVQNYVNNYSRSMLNNHDRVDDIRKWIGDRAYTGEEPMTQPFTFSWEIDMHGRPLVGDGSDENPFLVGISSKAMMFRLAAPPDSFILHIDATYKLNRLEYPVVVVGISDQSRGFHLVALFIVSQEVQEIYESALRALDRLFTWITGQKLVVYFSMVDADQAQYNALNAVFGTNAQFKCLMCFFTS</sequence>
<evidence type="ECO:0000313" key="2">
    <source>
        <dbReference type="EMBL" id="EGZ30152.1"/>
    </source>
</evidence>
<dbReference type="PANTHER" id="PTHR33977:SF1">
    <property type="entry name" value="ZINC ION BINDING PROTEIN"/>
    <property type="match status" value="1"/>
</dbReference>
<proteinExistence type="predicted"/>
<dbReference type="Pfam" id="PF10551">
    <property type="entry name" value="MULE"/>
    <property type="match status" value="1"/>
</dbReference>
<dbReference type="RefSeq" id="XP_009517427.1">
    <property type="nucleotide sequence ID" value="XM_009519132.1"/>
</dbReference>
<dbReference type="AlphaFoldDB" id="G4YJP0"/>
<dbReference type="KEGG" id="psoj:PHYSODRAFT_323584"/>
<dbReference type="EMBL" id="JH159151">
    <property type="protein sequence ID" value="EGZ30152.1"/>
    <property type="molecule type" value="Genomic_DNA"/>
</dbReference>
<protein>
    <recommendedName>
        <fullName evidence="1">MULE transposase domain-containing protein</fullName>
    </recommendedName>
</protein>
<evidence type="ECO:0000259" key="1">
    <source>
        <dbReference type="Pfam" id="PF10551"/>
    </source>
</evidence>
<dbReference type="PANTHER" id="PTHR33977">
    <property type="entry name" value="ZINC ION BINDING PROTEIN"/>
    <property type="match status" value="1"/>
</dbReference>
<feature type="domain" description="MULE transposase" evidence="1">
    <location>
        <begin position="231"/>
        <end position="328"/>
    </location>
</feature>
<dbReference type="InParanoid" id="G4YJP0"/>
<name>G4YJP0_PHYSP</name>
<dbReference type="GeneID" id="20644982"/>
<accession>G4YJP0</accession>
<dbReference type="InterPro" id="IPR018289">
    <property type="entry name" value="MULE_transposase_dom"/>
</dbReference>
<dbReference type="OMA" id="TICAYSG"/>
<evidence type="ECO:0000313" key="3">
    <source>
        <dbReference type="Proteomes" id="UP000002640"/>
    </source>
</evidence>
<keyword evidence="3" id="KW-1185">Reference proteome</keyword>